<feature type="region of interest" description="Disordered" evidence="5">
    <location>
        <begin position="1"/>
        <end position="96"/>
    </location>
</feature>
<evidence type="ECO:0000313" key="8">
    <source>
        <dbReference type="RefSeq" id="XP_021856977.1"/>
    </source>
</evidence>
<keyword evidence="3 4" id="KW-0175">Coiled coil</keyword>
<feature type="compositionally biased region" description="Polar residues" evidence="5">
    <location>
        <begin position="45"/>
        <end position="55"/>
    </location>
</feature>
<evidence type="ECO:0000256" key="5">
    <source>
        <dbReference type="SAM" id="MobiDB-lite"/>
    </source>
</evidence>
<feature type="compositionally biased region" description="Basic and acidic residues" evidence="5">
    <location>
        <begin position="604"/>
        <end position="620"/>
    </location>
</feature>
<dbReference type="GO" id="GO:0016740">
    <property type="term" value="F:transferase activity"/>
    <property type="evidence" value="ECO:0007669"/>
    <property type="project" value="UniProtKB-KW"/>
</dbReference>
<organism evidence="6 7">
    <name type="scientific">Spinacia oleracea</name>
    <name type="common">Spinach</name>
    <dbReference type="NCBI Taxonomy" id="3562"/>
    <lineage>
        <taxon>Eukaryota</taxon>
        <taxon>Viridiplantae</taxon>
        <taxon>Streptophyta</taxon>
        <taxon>Embryophyta</taxon>
        <taxon>Tracheophyta</taxon>
        <taxon>Spermatophyta</taxon>
        <taxon>Magnoliopsida</taxon>
        <taxon>eudicotyledons</taxon>
        <taxon>Gunneridae</taxon>
        <taxon>Pentapetalae</taxon>
        <taxon>Caryophyllales</taxon>
        <taxon>Chenopodiaceae</taxon>
        <taxon>Chenopodioideae</taxon>
        <taxon>Anserineae</taxon>
        <taxon>Spinacia</taxon>
    </lineage>
</organism>
<reference evidence="7 8" key="2">
    <citation type="submission" date="2025-04" db="UniProtKB">
        <authorList>
            <consortium name="RefSeq"/>
        </authorList>
    </citation>
    <scope>IDENTIFICATION</scope>
    <source>
        <tissue evidence="9">Leaf</tissue>
    </source>
</reference>
<dbReference type="Proteomes" id="UP000813463">
    <property type="component" value="Chromosome 2"/>
</dbReference>
<dbReference type="KEGG" id="soe:110796150"/>
<evidence type="ECO:0000256" key="2">
    <source>
        <dbReference type="ARBA" id="ARBA00022679"/>
    </source>
</evidence>
<feature type="compositionally biased region" description="Basic and acidic residues" evidence="5">
    <location>
        <begin position="86"/>
        <end position="96"/>
    </location>
</feature>
<feature type="compositionally biased region" description="Polar residues" evidence="5">
    <location>
        <begin position="74"/>
        <end position="85"/>
    </location>
</feature>
<dbReference type="PANTHER" id="PTHR31580">
    <property type="entry name" value="FILAMENT-LIKE PLANT PROTEIN 4"/>
    <property type="match status" value="1"/>
</dbReference>
<dbReference type="InterPro" id="IPR025527">
    <property type="entry name" value="HUWE1/Rev1_UBM"/>
</dbReference>
<keyword evidence="6" id="KW-1185">Reference proteome</keyword>
<dbReference type="AlphaFoldDB" id="A0A9R0IXR7"/>
<dbReference type="PANTHER" id="PTHR31580:SF5">
    <property type="entry name" value="FILAMENT-LIKE PLANT PROTEIN 1-RELATED"/>
    <property type="match status" value="1"/>
</dbReference>
<name>A0A9R0IXR7_SPIOL</name>
<dbReference type="RefSeq" id="XP_056693880.1">
    <property type="nucleotide sequence ID" value="XM_056837902.1"/>
</dbReference>
<dbReference type="GeneID" id="110796150"/>
<feature type="compositionally biased region" description="Basic and acidic residues" evidence="5">
    <location>
        <begin position="59"/>
        <end position="73"/>
    </location>
</feature>
<sequence>MVKRKWLWGKKSSEKTISGETESSGSMSSHSDKLSEDQQEPLKESPSNHQSQEVNSKAAETEINREETDEKEQSLTQNLSNASENNRSKDKLSEKDASNIFLNGDTEQLSKGSLSNGNSSSVISVEDTQGVNFAVQVSNGCVKDNDSLKLLTEKLSAALVNVSHKDELVKQHSKVAEEAVAGWEKAENEAATLKQQLEAAVQKKSSMEARVTQLDEALKECVRQLRLARDEQERKINQAVAEKTNELELSKTRLENQLVELQNLLETSRMNSPDLDLRRRVDFLEDENIVIRQELQSLSEELEVMTIERDLSTEAAETASKQHLESIKKLARLEAECRKLKSLSRVSSLSNCNERKSTTTTAAASCAESLTDSQSDGAEQLSISECDSRKMNGSWASALISELDQFKSEKNMNSSSLDINLMDDFLEMERLAALPDSGPQVHSDKIPEKADRSLRIEFEEIICKLEAEKAELGMKLARTQSCFEESQVQLIETQMKFEQLERELNGANEGENFYKALFIQFEREANLMSSQLKSVREELEREQALSEQNSASCKDLENELKKKEEELEIQQQDAMCSDELRLKDMALEKMQNNLEKSKAQLNQAEKKLEEANEEKKSLKSELDSVRLELQTKSSQIESLNEHLQKEILNEHVQKELSEANEEKKSLKSELDSVRLELQTKSTQIESLNEHLQKEILNEQVQKVILNEQVQKELEKKLSEANEEKKSLKSELESVRMELQTKSTQIESLNEHLQKEILNEQVKKELEKELKEANEEKKSLKSEVNSLTVELKRISSQIESLNEDVQKKELEKELKEANEEKKCLNSELDCVREELQMKSSQIELLNEKIELLNEKIQKEQALVAELSSISESMEYELRRKTQELDIQQKAHSNNEMKIKQEDLAIAAGKLADCQETIASLGSQLKSLSTLEDFLIDTASIPRFSPPAPLLDRRNSGGEPWKLHSNDTYLTEKERDPLTNVRDDLSPFAASHGTGRDIRGSPASSSSSTSASPAFFLSYPGSDKNGNGFANFYSVSRS</sequence>
<dbReference type="OrthoDB" id="128924at2759"/>
<reference evidence="6" key="1">
    <citation type="journal article" date="2021" name="Nat. Commun.">
        <title>Genomic analyses provide insights into spinach domestication and the genetic basis of agronomic traits.</title>
        <authorList>
            <person name="Cai X."/>
            <person name="Sun X."/>
            <person name="Xu C."/>
            <person name="Sun H."/>
            <person name="Wang X."/>
            <person name="Ge C."/>
            <person name="Zhang Z."/>
            <person name="Wang Q."/>
            <person name="Fei Z."/>
            <person name="Jiao C."/>
            <person name="Wang Q."/>
        </authorList>
    </citation>
    <scope>NUCLEOTIDE SEQUENCE [LARGE SCALE GENOMIC DNA]</scope>
    <source>
        <strain evidence="6">cv. Varoflay</strain>
    </source>
</reference>
<protein>
    <submittedName>
        <fullName evidence="7 8">Filament-like plant protein isoform X1</fullName>
    </submittedName>
</protein>
<feature type="region of interest" description="Disordered" evidence="5">
    <location>
        <begin position="944"/>
        <end position="1009"/>
    </location>
</feature>
<keyword evidence="2" id="KW-0808">Transferase</keyword>
<dbReference type="RefSeq" id="XP_021856977.1">
    <property type="nucleotide sequence ID" value="XM_022001285.1"/>
</dbReference>
<evidence type="ECO:0000256" key="4">
    <source>
        <dbReference type="SAM" id="Coils"/>
    </source>
</evidence>
<feature type="coiled-coil region" evidence="4">
    <location>
        <begin position="183"/>
        <end position="336"/>
    </location>
</feature>
<proteinExistence type="inferred from homology"/>
<feature type="compositionally biased region" description="Basic and acidic residues" evidence="5">
    <location>
        <begin position="30"/>
        <end position="43"/>
    </location>
</feature>
<evidence type="ECO:0000256" key="1">
    <source>
        <dbReference type="ARBA" id="ARBA00005921"/>
    </source>
</evidence>
<dbReference type="Pfam" id="PF14377">
    <property type="entry name" value="UBM"/>
    <property type="match status" value="3"/>
</dbReference>
<comment type="similarity">
    <text evidence="1">Belongs to the FPP family.</text>
</comment>
<feature type="compositionally biased region" description="Basic and acidic residues" evidence="5">
    <location>
        <begin position="949"/>
        <end position="983"/>
    </location>
</feature>
<evidence type="ECO:0000313" key="7">
    <source>
        <dbReference type="RefSeq" id="XP_021856908.1"/>
    </source>
</evidence>
<feature type="compositionally biased region" description="Low complexity" evidence="5">
    <location>
        <begin position="999"/>
        <end position="1009"/>
    </location>
</feature>
<feature type="region of interest" description="Disordered" evidence="5">
    <location>
        <begin position="600"/>
        <end position="620"/>
    </location>
</feature>
<dbReference type="InterPro" id="IPR008587">
    <property type="entry name" value="FPP_plant"/>
</dbReference>
<evidence type="ECO:0000313" key="9">
    <source>
        <dbReference type="RefSeq" id="XP_056693880.1"/>
    </source>
</evidence>
<accession>A0A9R0IXR7</accession>
<evidence type="ECO:0000256" key="3">
    <source>
        <dbReference type="ARBA" id="ARBA00023054"/>
    </source>
</evidence>
<dbReference type="Pfam" id="PF05911">
    <property type="entry name" value="FPP"/>
    <property type="match status" value="3"/>
</dbReference>
<gene>
    <name evidence="7 8 9" type="primary">LOC110796150</name>
</gene>
<evidence type="ECO:0000313" key="6">
    <source>
        <dbReference type="Proteomes" id="UP000813463"/>
    </source>
</evidence>
<feature type="compositionally biased region" description="Low complexity" evidence="5">
    <location>
        <begin position="15"/>
        <end position="29"/>
    </location>
</feature>
<dbReference type="RefSeq" id="XP_021856908.1">
    <property type="nucleotide sequence ID" value="XM_022001216.1"/>
</dbReference>